<dbReference type="InterPro" id="IPR028203">
    <property type="entry name" value="PSII_CF48-like_dom"/>
</dbReference>
<organism evidence="4 5">
    <name type="scientific">Roseibium algicola</name>
    <dbReference type="NCBI Taxonomy" id="2857014"/>
    <lineage>
        <taxon>Bacteria</taxon>
        <taxon>Pseudomonadati</taxon>
        <taxon>Pseudomonadota</taxon>
        <taxon>Alphaproteobacteria</taxon>
        <taxon>Hyphomicrobiales</taxon>
        <taxon>Stappiaceae</taxon>
        <taxon>Roseibium</taxon>
    </lineage>
</organism>
<evidence type="ECO:0000256" key="2">
    <source>
        <dbReference type="ARBA" id="ARBA00023276"/>
    </source>
</evidence>
<gene>
    <name evidence="4" type="ORF">B0E33_10245</name>
</gene>
<dbReference type="Proteomes" id="UP000188174">
    <property type="component" value="Chromosome"/>
</dbReference>
<keyword evidence="5" id="KW-1185">Reference proteome</keyword>
<sequence length="432" mass="48155">MTWYPTPLPTANSRTDDVWFHDDLLGWAVNSDGKLFRTRDGAQTWEELQLFPDSYLRCVTFSSPMRGWIGTLSGPHRLYATEDGGETWQPVRGLPDNSPARICGLIAVTDDVVFAAGTNYPDETAGVLRSTDGGNTWTLLDLGLTPALLVDIFFQDERTGWVVGGVDEVLHPDRDTVRRDVVPVVLATEDGGATWRNAIEVNTGIGEFPRGEWGWKIQKLGESTLLVSLENLHDGAILRSNDLGQTWERLAINDRQRNANLEGIGFLDDSVGWVGGWGDLFFQGGYTSETLDGGKTWNNANHVGFRLNRFRFIGDPVRVAYASGDTVYKLAEAPIRRDMVHVPPTELAADNVVTFDIDVPEGTERLEVRIWERFGREVRHLLSETAPATGTRKITWDFADERGETSDPGSFIVRIVTDDTSVSQIVHHRSRK</sequence>
<dbReference type="Gene3D" id="2.130.10.10">
    <property type="entry name" value="YVTN repeat-like/Quinoprotein amine dehydrogenase"/>
    <property type="match status" value="2"/>
</dbReference>
<feature type="domain" description="Photosynthesis system II assembly factor Ycf48/Hcf136-like" evidence="3">
    <location>
        <begin position="2"/>
        <end position="117"/>
    </location>
</feature>
<protein>
    <recommendedName>
        <fullName evidence="3">Photosynthesis system II assembly factor Ycf48/Hcf136-like domain-containing protein</fullName>
    </recommendedName>
</protein>
<evidence type="ECO:0000313" key="4">
    <source>
        <dbReference type="EMBL" id="AQQ03922.1"/>
    </source>
</evidence>
<dbReference type="PANTHER" id="PTHR47199:SF2">
    <property type="entry name" value="PHOTOSYSTEM II STABILITY_ASSEMBLY FACTOR HCF136, CHLOROPLASTIC"/>
    <property type="match status" value="1"/>
</dbReference>
<evidence type="ECO:0000259" key="3">
    <source>
        <dbReference type="Pfam" id="PF14870"/>
    </source>
</evidence>
<dbReference type="Gene3D" id="2.60.40.4070">
    <property type="match status" value="1"/>
</dbReference>
<keyword evidence="1" id="KW-0602">Photosynthesis</keyword>
<dbReference type="InterPro" id="IPR015943">
    <property type="entry name" value="WD40/YVTN_repeat-like_dom_sf"/>
</dbReference>
<keyword evidence="2" id="KW-0604">Photosystem II</keyword>
<dbReference type="InterPro" id="IPR036278">
    <property type="entry name" value="Sialidase_sf"/>
</dbReference>
<dbReference type="CDD" id="cd15482">
    <property type="entry name" value="Sialidase_non-viral"/>
    <property type="match status" value="1"/>
</dbReference>
<name>A0ABN4WU72_9HYPH</name>
<proteinExistence type="predicted"/>
<accession>A0ABN4WU72</accession>
<dbReference type="SUPFAM" id="SSF110296">
    <property type="entry name" value="Oligoxyloglucan reducing end-specific cellobiohydrolase"/>
    <property type="match status" value="1"/>
</dbReference>
<evidence type="ECO:0000256" key="1">
    <source>
        <dbReference type="ARBA" id="ARBA00022531"/>
    </source>
</evidence>
<dbReference type="SUPFAM" id="SSF50939">
    <property type="entry name" value="Sialidases"/>
    <property type="match status" value="1"/>
</dbReference>
<dbReference type="PANTHER" id="PTHR47199">
    <property type="entry name" value="PHOTOSYSTEM II STABILITY/ASSEMBLY FACTOR HCF136, CHLOROPLASTIC"/>
    <property type="match status" value="1"/>
</dbReference>
<evidence type="ECO:0000313" key="5">
    <source>
        <dbReference type="Proteomes" id="UP000188174"/>
    </source>
</evidence>
<dbReference type="EMBL" id="CP019630">
    <property type="protein sequence ID" value="AQQ03922.1"/>
    <property type="molecule type" value="Genomic_DNA"/>
</dbReference>
<reference evidence="4 5" key="1">
    <citation type="submission" date="2017-02" db="EMBL/GenBank/DDBJ databases">
        <authorList>
            <person name="Jeong S."/>
        </authorList>
    </citation>
    <scope>NUCLEOTIDE SEQUENCE [LARGE SCALE GENOMIC DNA]</scope>
    <source>
        <strain evidence="4 5">RMAR6-6</strain>
    </source>
</reference>
<dbReference type="Pfam" id="PF14870">
    <property type="entry name" value="PSII_BNR"/>
    <property type="match status" value="1"/>
</dbReference>